<evidence type="ECO:0000313" key="7">
    <source>
        <dbReference type="Proteomes" id="UP000502498"/>
    </source>
</evidence>
<dbReference type="Proteomes" id="UP000502498">
    <property type="component" value="Chromosome"/>
</dbReference>
<dbReference type="InterPro" id="IPR009057">
    <property type="entry name" value="Homeodomain-like_sf"/>
</dbReference>
<organism evidence="6 7">
    <name type="scientific">Microbacterium hominis</name>
    <dbReference type="NCBI Taxonomy" id="162426"/>
    <lineage>
        <taxon>Bacteria</taxon>
        <taxon>Bacillati</taxon>
        <taxon>Actinomycetota</taxon>
        <taxon>Actinomycetes</taxon>
        <taxon>Micrococcales</taxon>
        <taxon>Microbacteriaceae</taxon>
        <taxon>Microbacterium</taxon>
    </lineage>
</organism>
<dbReference type="PANTHER" id="PTHR47506:SF1">
    <property type="entry name" value="HTH-TYPE TRANSCRIPTIONAL REGULATOR YJDC"/>
    <property type="match status" value="1"/>
</dbReference>
<dbReference type="EMBL" id="CP054038">
    <property type="protein sequence ID" value="QKJ20385.1"/>
    <property type="molecule type" value="Genomic_DNA"/>
</dbReference>
<dbReference type="Gene3D" id="1.10.357.10">
    <property type="entry name" value="Tetracycline Repressor, domain 2"/>
    <property type="match status" value="1"/>
</dbReference>
<dbReference type="RefSeq" id="WP_172990810.1">
    <property type="nucleotide sequence ID" value="NZ_CP054038.1"/>
</dbReference>
<proteinExistence type="predicted"/>
<evidence type="ECO:0000256" key="4">
    <source>
        <dbReference type="PROSITE-ProRule" id="PRU00335"/>
    </source>
</evidence>
<accession>A0A7D4U5V8</accession>
<keyword evidence="3" id="KW-0804">Transcription</keyword>
<dbReference type="SUPFAM" id="SSF48498">
    <property type="entry name" value="Tetracyclin repressor-like, C-terminal domain"/>
    <property type="match status" value="1"/>
</dbReference>
<dbReference type="GO" id="GO:0003677">
    <property type="term" value="F:DNA binding"/>
    <property type="evidence" value="ECO:0007669"/>
    <property type="project" value="UniProtKB-UniRule"/>
</dbReference>
<evidence type="ECO:0000256" key="1">
    <source>
        <dbReference type="ARBA" id="ARBA00023015"/>
    </source>
</evidence>
<keyword evidence="2 4" id="KW-0238">DNA-binding</keyword>
<dbReference type="PRINTS" id="PR00455">
    <property type="entry name" value="HTHTETR"/>
</dbReference>
<keyword evidence="1" id="KW-0805">Transcription regulation</keyword>
<dbReference type="AlphaFoldDB" id="A0A7D4U5V8"/>
<dbReference type="PANTHER" id="PTHR47506">
    <property type="entry name" value="TRANSCRIPTIONAL REGULATORY PROTEIN"/>
    <property type="match status" value="1"/>
</dbReference>
<gene>
    <name evidence="6" type="ORF">HQM25_14120</name>
</gene>
<evidence type="ECO:0000256" key="3">
    <source>
        <dbReference type="ARBA" id="ARBA00023163"/>
    </source>
</evidence>
<feature type="DNA-binding region" description="H-T-H motif" evidence="4">
    <location>
        <begin position="41"/>
        <end position="60"/>
    </location>
</feature>
<evidence type="ECO:0000259" key="5">
    <source>
        <dbReference type="PROSITE" id="PS50977"/>
    </source>
</evidence>
<dbReference type="SUPFAM" id="SSF46689">
    <property type="entry name" value="Homeodomain-like"/>
    <property type="match status" value="1"/>
</dbReference>
<protein>
    <submittedName>
        <fullName evidence="6">TetR/AcrR family transcriptional regulator</fullName>
    </submittedName>
</protein>
<dbReference type="InterPro" id="IPR001647">
    <property type="entry name" value="HTH_TetR"/>
</dbReference>
<dbReference type="PROSITE" id="PS50977">
    <property type="entry name" value="HTH_TETR_2"/>
    <property type="match status" value="1"/>
</dbReference>
<dbReference type="InterPro" id="IPR036271">
    <property type="entry name" value="Tet_transcr_reg_TetR-rel_C_sf"/>
</dbReference>
<sequence>MPERRTASARPDGYATGRATKKAIVAKAAEAFAQKGFYGTSLRSIASAAGVDHSTLLHHFGNKTNLMLAVIEWHDQQQLRAEFPKRISAEALVDAFVNAAVSNRDTPGLVQLLSTLTAEAGAHDHPAREVLQRRHRRLITLFAWMIKRQRHKLELPDDGLSPEQRASLVIATWDGLQLFDALHPGAIDVPAMVGRTLREAFGLDEPR</sequence>
<dbReference type="Pfam" id="PF00440">
    <property type="entry name" value="TetR_N"/>
    <property type="match status" value="1"/>
</dbReference>
<reference evidence="6 7" key="1">
    <citation type="submission" date="2020-05" db="EMBL/GenBank/DDBJ databases">
        <title>Strain PA2F3 complete genome.</title>
        <authorList>
            <person name="Kim Y.-S."/>
            <person name="Kim S.-J."/>
            <person name="Jung H.-k."/>
            <person name="Kim S.-E."/>
            <person name="Kim K.-H."/>
        </authorList>
    </citation>
    <scope>NUCLEOTIDE SEQUENCE [LARGE SCALE GENOMIC DNA]</scope>
    <source>
        <strain evidence="6 7">PA2F3</strain>
    </source>
</reference>
<feature type="domain" description="HTH tetR-type" evidence="5">
    <location>
        <begin position="18"/>
        <end position="78"/>
    </location>
</feature>
<evidence type="ECO:0000313" key="6">
    <source>
        <dbReference type="EMBL" id="QKJ20385.1"/>
    </source>
</evidence>
<name>A0A7D4U5V8_9MICO</name>
<evidence type="ECO:0000256" key="2">
    <source>
        <dbReference type="ARBA" id="ARBA00023125"/>
    </source>
</evidence>